<dbReference type="OrthoDB" id="4471361at2759"/>
<evidence type="ECO:0000313" key="2">
    <source>
        <dbReference type="Proteomes" id="UP000184063"/>
    </source>
</evidence>
<dbReference type="SUPFAM" id="SSF47095">
    <property type="entry name" value="HMG-box"/>
    <property type="match status" value="1"/>
</dbReference>
<proteinExistence type="predicted"/>
<dbReference type="Proteomes" id="UP000184063">
    <property type="component" value="Unassembled WGS sequence"/>
</dbReference>
<dbReference type="EMBL" id="KV878269">
    <property type="protein sequence ID" value="OJZ79870.1"/>
    <property type="molecule type" value="Genomic_DNA"/>
</dbReference>
<dbReference type="Gene3D" id="1.10.30.10">
    <property type="entry name" value="High mobility group box domain"/>
    <property type="match status" value="1"/>
</dbReference>
<feature type="non-terminal residue" evidence="1">
    <location>
        <position position="204"/>
    </location>
</feature>
<dbReference type="InterPro" id="IPR036910">
    <property type="entry name" value="HMG_box_dom_sf"/>
</dbReference>
<accession>A0A1M3SZD3</accession>
<gene>
    <name evidence="1" type="ORF">ASPFODRAFT_109430</name>
</gene>
<evidence type="ECO:0008006" key="3">
    <source>
        <dbReference type="Google" id="ProtNLM"/>
    </source>
</evidence>
<reference evidence="2" key="1">
    <citation type="journal article" date="2017" name="Genome Biol.">
        <title>Comparative genomics reveals high biological diversity and specific adaptations in the industrially and medically important fungal genus Aspergillus.</title>
        <authorList>
            <person name="de Vries R.P."/>
            <person name="Riley R."/>
            <person name="Wiebenga A."/>
            <person name="Aguilar-Osorio G."/>
            <person name="Amillis S."/>
            <person name="Uchima C.A."/>
            <person name="Anderluh G."/>
            <person name="Asadollahi M."/>
            <person name="Askin M."/>
            <person name="Barry K."/>
            <person name="Battaglia E."/>
            <person name="Bayram O."/>
            <person name="Benocci T."/>
            <person name="Braus-Stromeyer S.A."/>
            <person name="Caldana C."/>
            <person name="Canovas D."/>
            <person name="Cerqueira G.C."/>
            <person name="Chen F."/>
            <person name="Chen W."/>
            <person name="Choi C."/>
            <person name="Clum A."/>
            <person name="Dos Santos R.A."/>
            <person name="Damasio A.R."/>
            <person name="Diallinas G."/>
            <person name="Emri T."/>
            <person name="Fekete E."/>
            <person name="Flipphi M."/>
            <person name="Freyberg S."/>
            <person name="Gallo A."/>
            <person name="Gournas C."/>
            <person name="Habgood R."/>
            <person name="Hainaut M."/>
            <person name="Harispe M.L."/>
            <person name="Henrissat B."/>
            <person name="Hilden K.S."/>
            <person name="Hope R."/>
            <person name="Hossain A."/>
            <person name="Karabika E."/>
            <person name="Karaffa L."/>
            <person name="Karanyi Z."/>
            <person name="Krasevec N."/>
            <person name="Kuo A."/>
            <person name="Kusch H."/>
            <person name="LaButti K."/>
            <person name="Lagendijk E.L."/>
            <person name="Lapidus A."/>
            <person name="Levasseur A."/>
            <person name="Lindquist E."/>
            <person name="Lipzen A."/>
            <person name="Logrieco A.F."/>
            <person name="MacCabe A."/>
            <person name="Maekelae M.R."/>
            <person name="Malavazi I."/>
            <person name="Melin P."/>
            <person name="Meyer V."/>
            <person name="Mielnichuk N."/>
            <person name="Miskei M."/>
            <person name="Molnar A.P."/>
            <person name="Mule G."/>
            <person name="Ngan C.Y."/>
            <person name="Orejas M."/>
            <person name="Orosz E."/>
            <person name="Ouedraogo J.P."/>
            <person name="Overkamp K.M."/>
            <person name="Park H.-S."/>
            <person name="Perrone G."/>
            <person name="Piumi F."/>
            <person name="Punt P.J."/>
            <person name="Ram A.F."/>
            <person name="Ramon A."/>
            <person name="Rauscher S."/>
            <person name="Record E."/>
            <person name="Riano-Pachon D.M."/>
            <person name="Robert V."/>
            <person name="Roehrig J."/>
            <person name="Ruller R."/>
            <person name="Salamov A."/>
            <person name="Salih N.S."/>
            <person name="Samson R.A."/>
            <person name="Sandor E."/>
            <person name="Sanguinetti M."/>
            <person name="Schuetze T."/>
            <person name="Sepcic K."/>
            <person name="Shelest E."/>
            <person name="Sherlock G."/>
            <person name="Sophianopoulou V."/>
            <person name="Squina F.M."/>
            <person name="Sun H."/>
            <person name="Susca A."/>
            <person name="Todd R.B."/>
            <person name="Tsang A."/>
            <person name="Unkles S.E."/>
            <person name="van de Wiele N."/>
            <person name="van Rossen-Uffink D."/>
            <person name="Oliveira J.V."/>
            <person name="Vesth T.C."/>
            <person name="Visser J."/>
            <person name="Yu J.-H."/>
            <person name="Zhou M."/>
            <person name="Andersen M.R."/>
            <person name="Archer D.B."/>
            <person name="Baker S.E."/>
            <person name="Benoit I."/>
            <person name="Brakhage A.A."/>
            <person name="Braus G.H."/>
            <person name="Fischer R."/>
            <person name="Frisvad J.C."/>
            <person name="Goldman G.H."/>
            <person name="Houbraken J."/>
            <person name="Oakley B."/>
            <person name="Pocsi I."/>
            <person name="Scazzocchio C."/>
            <person name="Seiboth B."/>
            <person name="vanKuyk P.A."/>
            <person name="Wortman J."/>
            <person name="Dyer P.S."/>
            <person name="Grigoriev I.V."/>
        </authorList>
    </citation>
    <scope>NUCLEOTIDE SEQUENCE [LARGE SCALE GENOMIC DNA]</scope>
    <source>
        <strain evidence="2">CBS 106.47</strain>
    </source>
</reference>
<sequence>ISTFLPITSRGLISVLPHPFYQPCFTPGTACSGEYTVRFDQSAPMAMISAESPNPVVSQPVVDGTHACANSFIPMDKTDADQTKPEPWCQDNRVRRSNRAVAMTRNGQVEHATLKLNLDLPCPLSKLANGTPHIPVRDMCAWVDRPVETRHQEALQRHGKIPRPMNSFMLYRLAYSDRAKYWLAHDDHQAISILTGRSWKMEPP</sequence>
<protein>
    <recommendedName>
        <fullName evidence="3">HMG box domain-containing protein</fullName>
    </recommendedName>
</protein>
<feature type="non-terminal residue" evidence="1">
    <location>
        <position position="1"/>
    </location>
</feature>
<dbReference type="VEuPathDB" id="FungiDB:ASPFODRAFT_109430"/>
<name>A0A1M3SZD3_ASPLC</name>
<evidence type="ECO:0000313" key="1">
    <source>
        <dbReference type="EMBL" id="OJZ79870.1"/>
    </source>
</evidence>
<dbReference type="AlphaFoldDB" id="A0A1M3SZD3"/>
<organism evidence="1 2">
    <name type="scientific">Aspergillus luchuensis (strain CBS 106.47)</name>
    <dbReference type="NCBI Taxonomy" id="1137211"/>
    <lineage>
        <taxon>Eukaryota</taxon>
        <taxon>Fungi</taxon>
        <taxon>Dikarya</taxon>
        <taxon>Ascomycota</taxon>
        <taxon>Pezizomycotina</taxon>
        <taxon>Eurotiomycetes</taxon>
        <taxon>Eurotiomycetidae</taxon>
        <taxon>Eurotiales</taxon>
        <taxon>Aspergillaceae</taxon>
        <taxon>Aspergillus</taxon>
        <taxon>Aspergillus subgen. Circumdati</taxon>
    </lineage>
</organism>